<dbReference type="CDD" id="cd06307">
    <property type="entry name" value="PBP1_sugar_binding"/>
    <property type="match status" value="1"/>
</dbReference>
<dbReference type="Gene3D" id="3.40.50.2300">
    <property type="match status" value="2"/>
</dbReference>
<dbReference type="EMBL" id="CP010784">
    <property type="protein sequence ID" value="ATF06065.1"/>
    <property type="molecule type" value="Genomic_DNA"/>
</dbReference>
<dbReference type="Pfam" id="PF00356">
    <property type="entry name" value="LacI"/>
    <property type="match status" value="1"/>
</dbReference>
<dbReference type="PROSITE" id="PS00356">
    <property type="entry name" value="HTH_LACI_1"/>
    <property type="match status" value="1"/>
</dbReference>
<dbReference type="InterPro" id="IPR010982">
    <property type="entry name" value="Lambda_DNA-bd_dom_sf"/>
</dbReference>
<dbReference type="Gene3D" id="1.10.260.40">
    <property type="entry name" value="lambda repressor-like DNA-binding domains"/>
    <property type="match status" value="1"/>
</dbReference>
<dbReference type="Proteomes" id="UP000217545">
    <property type="component" value="Chromosome"/>
</dbReference>
<organism evidence="5 6">
    <name type="scientific">Phaeobacter gallaeciensis</name>
    <dbReference type="NCBI Taxonomy" id="60890"/>
    <lineage>
        <taxon>Bacteria</taxon>
        <taxon>Pseudomonadati</taxon>
        <taxon>Pseudomonadota</taxon>
        <taxon>Alphaproteobacteria</taxon>
        <taxon>Rhodobacterales</taxon>
        <taxon>Roseobacteraceae</taxon>
        <taxon>Phaeobacter</taxon>
    </lineage>
</organism>
<dbReference type="SUPFAM" id="SSF47413">
    <property type="entry name" value="lambda repressor-like DNA-binding domains"/>
    <property type="match status" value="1"/>
</dbReference>
<proteinExistence type="predicted"/>
<dbReference type="PANTHER" id="PTHR30146:SF152">
    <property type="entry name" value="TRANSCRIPTIONAL REGULATORY PROTEIN"/>
    <property type="match status" value="1"/>
</dbReference>
<sequence>MGKPTLHDVAAAAGVSYATADRVLNNRGGVAKKSQDRVRSAIADLGYQRDITAANLSRRRQYRFAVLLPAASEGFFARLHGDLEQEVAARSRSRQQIAITRVPPFDAAALTRAIESCAAEGYDGICLVAVEDPGVEAALTRLRAQGVAVVTLVADSASQARDAYVGIDNRSAGRTAGDLMRLAHRGGGAASLGQILPITGSLNARDHADRYAGFCDVVSADLHILPRLETGDDPEILEQALRRALRANPDITGIYNLGAGIPGLISALATTQPGDKPVVISHELCAATRDAVANGLIDAVIDQKPAQEITAALAALVALSDGQPVDPLAGQITPAVHFKHNMPPQSAVGPEEGA</sequence>
<dbReference type="PANTHER" id="PTHR30146">
    <property type="entry name" value="LACI-RELATED TRANSCRIPTIONAL REPRESSOR"/>
    <property type="match status" value="1"/>
</dbReference>
<feature type="domain" description="HTH lacI-type" evidence="4">
    <location>
        <begin position="4"/>
        <end position="58"/>
    </location>
</feature>
<evidence type="ECO:0000259" key="4">
    <source>
        <dbReference type="PROSITE" id="PS50932"/>
    </source>
</evidence>
<dbReference type="GeneID" id="31846393"/>
<dbReference type="GO" id="GO:0000976">
    <property type="term" value="F:transcription cis-regulatory region binding"/>
    <property type="evidence" value="ECO:0007669"/>
    <property type="project" value="TreeGrafter"/>
</dbReference>
<dbReference type="InterPro" id="IPR000843">
    <property type="entry name" value="HTH_LacI"/>
</dbReference>
<reference evidence="5 6" key="1">
    <citation type="journal article" date="2017" name="Front. Microbiol.">
        <title>Phaeobacter piscinae sp. nov., a species of the Roseobacter group and potential aquaculture probiont.</title>
        <authorList>
            <person name="Sonnenschein E.C."/>
            <person name="Phippen C.B.W."/>
            <person name="Nielsen K.F."/>
            <person name="Mateiu R.V."/>
            <person name="Melchiorsen J."/>
            <person name="Gram L."/>
            <person name="Overmann J."/>
            <person name="Freese H.M."/>
        </authorList>
    </citation>
    <scope>NUCLEOTIDE SEQUENCE [LARGE SCALE GENOMIC DNA]</scope>
    <source>
        <strain evidence="5 6">P63</strain>
    </source>
</reference>
<evidence type="ECO:0000313" key="6">
    <source>
        <dbReference type="Proteomes" id="UP000217545"/>
    </source>
</evidence>
<dbReference type="InterPro" id="IPR028082">
    <property type="entry name" value="Peripla_BP_I"/>
</dbReference>
<evidence type="ECO:0000256" key="3">
    <source>
        <dbReference type="ARBA" id="ARBA00023163"/>
    </source>
</evidence>
<dbReference type="CDD" id="cd01392">
    <property type="entry name" value="HTH_LacI"/>
    <property type="match status" value="1"/>
</dbReference>
<dbReference type="RefSeq" id="WP_024097422.1">
    <property type="nucleotide sequence ID" value="NZ_CP010588.1"/>
</dbReference>
<dbReference type="SMART" id="SM00354">
    <property type="entry name" value="HTH_LACI"/>
    <property type="match status" value="1"/>
</dbReference>
<evidence type="ECO:0000313" key="5">
    <source>
        <dbReference type="EMBL" id="ATF06065.1"/>
    </source>
</evidence>
<name>A0AAD0ED43_9RHOB</name>
<keyword evidence="3" id="KW-0804">Transcription</keyword>
<keyword evidence="2" id="KW-0238">DNA-binding</keyword>
<dbReference type="Pfam" id="PF13407">
    <property type="entry name" value="Peripla_BP_4"/>
    <property type="match status" value="1"/>
</dbReference>
<evidence type="ECO:0000256" key="2">
    <source>
        <dbReference type="ARBA" id="ARBA00023125"/>
    </source>
</evidence>
<dbReference type="SUPFAM" id="SSF53822">
    <property type="entry name" value="Periplasmic binding protein-like I"/>
    <property type="match status" value="1"/>
</dbReference>
<dbReference type="PROSITE" id="PS50932">
    <property type="entry name" value="HTH_LACI_2"/>
    <property type="match status" value="1"/>
</dbReference>
<dbReference type="AlphaFoldDB" id="A0AAD0ED43"/>
<dbReference type="GO" id="GO:0003700">
    <property type="term" value="F:DNA-binding transcription factor activity"/>
    <property type="evidence" value="ECO:0007669"/>
    <property type="project" value="TreeGrafter"/>
</dbReference>
<gene>
    <name evidence="5" type="ORF">PhaeoP63_01994</name>
</gene>
<keyword evidence="1" id="KW-0805">Transcription regulation</keyword>
<dbReference type="InterPro" id="IPR025997">
    <property type="entry name" value="SBP_2_dom"/>
</dbReference>
<protein>
    <submittedName>
        <fullName evidence="5">Transcriptional regulator</fullName>
    </submittedName>
</protein>
<accession>A0AAD0ED43</accession>
<evidence type="ECO:0000256" key="1">
    <source>
        <dbReference type="ARBA" id="ARBA00023015"/>
    </source>
</evidence>